<comment type="function">
    <text evidence="3">Catalyzes two sequential steps in the biosynthesis of coenzyme A. In the first step cysteine is conjugated to 4'-phosphopantothenate to form 4-phosphopantothenoylcysteine. In the second step the latter compound is decarboxylated to form 4'-phosphopantotheine.</text>
</comment>
<keyword evidence="3" id="KW-0460">Magnesium</keyword>
<reference evidence="8" key="1">
    <citation type="submission" date="2023-06" db="EMBL/GenBank/DDBJ databases">
        <title>Identification and characterization of horizontal gene transfer across gut microbiota members of farm animals based on homology search.</title>
        <authorList>
            <person name="Zeman M."/>
            <person name="Kubasova T."/>
            <person name="Jahodarova E."/>
            <person name="Nykrynova M."/>
            <person name="Rychlik I."/>
        </authorList>
    </citation>
    <scope>NUCLEOTIDE SEQUENCE [LARGE SCALE GENOMIC DNA]</scope>
    <source>
        <strain evidence="8">ET340</strain>
    </source>
</reference>
<comment type="caution">
    <text evidence="3">Lacks conserved residue(s) required for the propagation of feature annotation.</text>
</comment>
<dbReference type="EC" id="4.1.1.36" evidence="3"/>
<sequence>MLKGKHVVLAVTGGIAAYKMATMASLLVKQHADVQVLMTQNATNFINPITFETLTGHKCLVDTFDRNFEFNVEHVSVAKQADIALVAPATANVIGKLANGLADDMLTTTLLACKCKKLVAPAMNTQMYENPIVQDNLKKLEHYGMELIQPVSGHLACGDSGMGKMVEPEVMLQYILRDLALEKDMKGLKVLVTAGPTQEAIDPVRYITNHSTGTMGYQLARNCMLRGAQVTLVTGRTALTPPPFVEVVPVVSAQEMYEAVTSCAAGQDIIIKAAAVADYRPATVASEKIKKAEGGWAIPLERTRDILRSLGEEKPAGQFLCGFAMETQNLEENARKKLEAKNLDLVVGNNVKVAGAGFGAGTNVITFITKEGVEPQPQMDKAQVAGCIVDKIMAMRAAK</sequence>
<comment type="pathway">
    <text evidence="3 4">Cofactor biosynthesis; coenzyme A biosynthesis; CoA from (R)-pantothenate: step 2/5.</text>
</comment>
<keyword evidence="3 4" id="KW-0288">FMN</keyword>
<keyword evidence="3" id="KW-0511">Multifunctional enzyme</keyword>
<evidence type="ECO:0000313" key="7">
    <source>
        <dbReference type="EMBL" id="MDM8200156.1"/>
    </source>
</evidence>
<evidence type="ECO:0000256" key="2">
    <source>
        <dbReference type="ARBA" id="ARBA00023239"/>
    </source>
</evidence>
<dbReference type="InterPro" id="IPR035929">
    <property type="entry name" value="CoaB-like_sf"/>
</dbReference>
<keyword evidence="3" id="KW-0479">Metal-binding</keyword>
<comment type="catalytic activity">
    <reaction evidence="3 4">
        <text>(R)-4'-phosphopantothenate + L-cysteine + CTP = N-[(R)-4-phosphopantothenoyl]-L-cysteine + CMP + diphosphate + H(+)</text>
        <dbReference type="Rhea" id="RHEA:19397"/>
        <dbReference type="ChEBI" id="CHEBI:10986"/>
        <dbReference type="ChEBI" id="CHEBI:15378"/>
        <dbReference type="ChEBI" id="CHEBI:33019"/>
        <dbReference type="ChEBI" id="CHEBI:35235"/>
        <dbReference type="ChEBI" id="CHEBI:37563"/>
        <dbReference type="ChEBI" id="CHEBI:59458"/>
        <dbReference type="ChEBI" id="CHEBI:60377"/>
        <dbReference type="EC" id="6.3.2.5"/>
    </reaction>
</comment>
<dbReference type="InterPro" id="IPR007085">
    <property type="entry name" value="DNA/pantothenate-metab_flavo_C"/>
</dbReference>
<dbReference type="EMBL" id="JAUDCL010000003">
    <property type="protein sequence ID" value="MDM8200156.1"/>
    <property type="molecule type" value="Genomic_DNA"/>
</dbReference>
<dbReference type="InterPro" id="IPR003382">
    <property type="entry name" value="Flavoprotein"/>
</dbReference>
<feature type="binding site" evidence="3">
    <location>
        <position position="288"/>
    </location>
    <ligand>
        <name>CTP</name>
        <dbReference type="ChEBI" id="CHEBI:37563"/>
    </ligand>
</feature>
<feature type="binding site" evidence="3">
    <location>
        <position position="323"/>
    </location>
    <ligand>
        <name>CTP</name>
        <dbReference type="ChEBI" id="CHEBI:37563"/>
    </ligand>
</feature>
<protein>
    <recommendedName>
        <fullName evidence="3">Coenzyme A biosynthesis bifunctional protein CoaBC</fullName>
    </recommendedName>
    <alternativeName>
        <fullName evidence="3">DNA/pantothenate metabolism flavoprotein</fullName>
    </alternativeName>
    <alternativeName>
        <fullName evidence="3">Phosphopantothenoylcysteine synthetase/decarboxylase</fullName>
        <shortName evidence="3">PPCS-PPCDC</shortName>
    </alternativeName>
    <domain>
        <recommendedName>
            <fullName evidence="3">Phosphopantothenoylcysteine decarboxylase</fullName>
            <shortName evidence="3">PPC decarboxylase</shortName>
            <shortName evidence="3">PPC-DC</shortName>
            <ecNumber evidence="3">4.1.1.36</ecNumber>
        </recommendedName>
        <alternativeName>
            <fullName evidence="3">CoaC</fullName>
        </alternativeName>
    </domain>
    <domain>
        <recommendedName>
            <fullName evidence="3">Phosphopantothenate--cysteine ligase</fullName>
            <ecNumber evidence="3">6.3.2.5</ecNumber>
        </recommendedName>
        <alternativeName>
            <fullName evidence="3">CoaB</fullName>
        </alternativeName>
        <alternativeName>
            <fullName evidence="3">Phosphopantothenoylcysteine synthetase</fullName>
            <shortName evidence="3">PPC synthetase</shortName>
            <shortName evidence="3">PPC-S</shortName>
        </alternativeName>
    </domain>
</protein>
<dbReference type="NCBIfam" id="TIGR00521">
    <property type="entry name" value="coaBC_dfp"/>
    <property type="match status" value="1"/>
</dbReference>
<evidence type="ECO:0000313" key="8">
    <source>
        <dbReference type="Proteomes" id="UP001529380"/>
    </source>
</evidence>
<dbReference type="EC" id="6.3.2.5" evidence="3"/>
<dbReference type="SUPFAM" id="SSF102645">
    <property type="entry name" value="CoaB-like"/>
    <property type="match status" value="1"/>
</dbReference>
<feature type="region of interest" description="Phosphopantothenoylcysteine decarboxylase" evidence="3">
    <location>
        <begin position="1"/>
        <end position="189"/>
    </location>
</feature>
<dbReference type="Pfam" id="PF02441">
    <property type="entry name" value="Flavoprotein"/>
    <property type="match status" value="1"/>
</dbReference>
<keyword evidence="8" id="KW-1185">Reference proteome</keyword>
<keyword evidence="3 4" id="KW-0436">Ligase</keyword>
<feature type="domain" description="DNA/pantothenate metabolism flavoprotein C-terminal" evidence="6">
    <location>
        <begin position="185"/>
        <end position="394"/>
    </location>
</feature>
<feature type="binding site" evidence="3">
    <location>
        <position position="337"/>
    </location>
    <ligand>
        <name>CTP</name>
        <dbReference type="ChEBI" id="CHEBI:37563"/>
    </ligand>
</feature>
<keyword evidence="2 3" id="KW-0456">Lyase</keyword>
<dbReference type="InterPro" id="IPR036551">
    <property type="entry name" value="Flavin_trans-like"/>
</dbReference>
<keyword evidence="3 4" id="KW-0285">Flavoprotein</keyword>
<comment type="function">
    <text evidence="4">Catalyzes two steps in the biosynthesis of coenzyme A. In the first step cysteine is conjugated to 4'-phosphopantothenate to form 4-phosphopantothenoylcysteine, in the latter compound is decarboxylated to form 4'-phosphopantotheine.</text>
</comment>
<evidence type="ECO:0000256" key="3">
    <source>
        <dbReference type="HAMAP-Rule" id="MF_02225"/>
    </source>
</evidence>
<evidence type="ECO:0000259" key="5">
    <source>
        <dbReference type="Pfam" id="PF02441"/>
    </source>
</evidence>
<dbReference type="RefSeq" id="WP_289599009.1">
    <property type="nucleotide sequence ID" value="NZ_JAUDCL010000003.1"/>
</dbReference>
<dbReference type="Proteomes" id="UP001529380">
    <property type="component" value="Unassembled WGS sequence"/>
</dbReference>
<comment type="similarity">
    <text evidence="3 4">In the C-terminal section; belongs to the PPC synthetase family.</text>
</comment>
<dbReference type="Gene3D" id="3.40.50.10300">
    <property type="entry name" value="CoaB-like"/>
    <property type="match status" value="1"/>
</dbReference>
<dbReference type="Pfam" id="PF04127">
    <property type="entry name" value="DFP"/>
    <property type="match status" value="1"/>
</dbReference>
<comment type="pathway">
    <text evidence="3 4">Cofactor biosynthesis; coenzyme A biosynthesis; CoA from (R)-pantothenate: step 3/5.</text>
</comment>
<feature type="binding site" evidence="3">
    <location>
        <position position="341"/>
    </location>
    <ligand>
        <name>CTP</name>
        <dbReference type="ChEBI" id="CHEBI:37563"/>
    </ligand>
</feature>
<dbReference type="SUPFAM" id="SSF52507">
    <property type="entry name" value="Homo-oligomeric flavin-containing Cys decarboxylases, HFCD"/>
    <property type="match status" value="1"/>
</dbReference>
<feature type="binding site" evidence="3">
    <location>
        <position position="278"/>
    </location>
    <ligand>
        <name>CTP</name>
        <dbReference type="ChEBI" id="CHEBI:37563"/>
    </ligand>
</feature>
<comment type="cofactor">
    <cofactor evidence="3">
        <name>FMN</name>
        <dbReference type="ChEBI" id="CHEBI:58210"/>
    </cofactor>
    <text evidence="3">Binds 1 FMN per subunit.</text>
</comment>
<accession>A0ABT7UMN0</accession>
<gene>
    <name evidence="3 7" type="primary">coaBC</name>
    <name evidence="7" type="ORF">QUW08_02435</name>
</gene>
<dbReference type="InterPro" id="IPR005252">
    <property type="entry name" value="CoaBC"/>
</dbReference>
<comment type="cofactor">
    <cofactor evidence="3">
        <name>Mg(2+)</name>
        <dbReference type="ChEBI" id="CHEBI:18420"/>
    </cofactor>
</comment>
<dbReference type="PANTHER" id="PTHR14359:SF6">
    <property type="entry name" value="PHOSPHOPANTOTHENOYLCYSTEINE DECARBOXYLASE"/>
    <property type="match status" value="1"/>
</dbReference>
<proteinExistence type="inferred from homology"/>
<dbReference type="GO" id="GO:0004633">
    <property type="term" value="F:phosphopantothenoylcysteine decarboxylase activity"/>
    <property type="evidence" value="ECO:0007669"/>
    <property type="project" value="UniProtKB-EC"/>
</dbReference>
<feature type="active site" description="Proton donor" evidence="3">
    <location>
        <position position="157"/>
    </location>
</feature>
<evidence type="ECO:0000256" key="1">
    <source>
        <dbReference type="ARBA" id="ARBA00022793"/>
    </source>
</evidence>
<organism evidence="7 8">
    <name type="scientific">Allofournierella massiliensis</name>
    <dbReference type="NCBI Taxonomy" id="1650663"/>
    <lineage>
        <taxon>Bacteria</taxon>
        <taxon>Bacillati</taxon>
        <taxon>Bacillota</taxon>
        <taxon>Clostridia</taxon>
        <taxon>Eubacteriales</taxon>
        <taxon>Oscillospiraceae</taxon>
        <taxon>Allofournierella</taxon>
    </lineage>
</organism>
<dbReference type="PANTHER" id="PTHR14359">
    <property type="entry name" value="HOMO-OLIGOMERIC FLAVIN CONTAINING CYS DECARBOXYLASE FAMILY"/>
    <property type="match status" value="1"/>
</dbReference>
<name>A0ABT7UMN0_9FIRM</name>
<reference evidence="7 8" key="3">
    <citation type="submission" date="2023-06" db="EMBL/GenBank/DDBJ databases">
        <authorList>
            <person name="Zeman M."/>
            <person name="Kubasova T."/>
            <person name="Jahodarova E."/>
            <person name="Nykrynova M."/>
            <person name="Rychlik I."/>
        </authorList>
    </citation>
    <scope>NUCLEOTIDE SEQUENCE [LARGE SCALE GENOMIC DNA]</scope>
    <source>
        <strain evidence="7 8">ET340</strain>
    </source>
</reference>
<reference evidence="7 8" key="2">
    <citation type="submission" date="2023-06" db="EMBL/GenBank/DDBJ databases">
        <title>Identification and characterization of horizontal gene transfer across gut microbiota members of farm animals based on homology search.</title>
        <authorList>
            <person name="Schwarzerova J."/>
            <person name="Nykrynova M."/>
            <person name="Jureckova K."/>
            <person name="Cejkova D."/>
            <person name="Rychlik I."/>
        </authorList>
    </citation>
    <scope>NUCLEOTIDE SEQUENCE [LARGE SCALE GENOMIC DNA]</scope>
    <source>
        <strain evidence="7 8">ET340</strain>
    </source>
</reference>
<dbReference type="GO" id="GO:0004632">
    <property type="term" value="F:phosphopantothenate--cysteine ligase activity"/>
    <property type="evidence" value="ECO:0007669"/>
    <property type="project" value="UniProtKB-EC"/>
</dbReference>
<comment type="catalytic activity">
    <reaction evidence="3 4">
        <text>N-[(R)-4-phosphopantothenoyl]-L-cysteine + H(+) = (R)-4'-phosphopantetheine + CO2</text>
        <dbReference type="Rhea" id="RHEA:16793"/>
        <dbReference type="ChEBI" id="CHEBI:15378"/>
        <dbReference type="ChEBI" id="CHEBI:16526"/>
        <dbReference type="ChEBI" id="CHEBI:59458"/>
        <dbReference type="ChEBI" id="CHEBI:61723"/>
        <dbReference type="EC" id="4.1.1.36"/>
    </reaction>
</comment>
<feature type="region of interest" description="Phosphopantothenate--cysteine ligase" evidence="3">
    <location>
        <begin position="190"/>
        <end position="399"/>
    </location>
</feature>
<dbReference type="HAMAP" id="MF_02225">
    <property type="entry name" value="CoaBC"/>
    <property type="match status" value="1"/>
</dbReference>
<feature type="domain" description="Flavoprotein" evidence="5">
    <location>
        <begin position="5"/>
        <end position="176"/>
    </location>
</feature>
<evidence type="ECO:0000256" key="4">
    <source>
        <dbReference type="RuleBase" id="RU364078"/>
    </source>
</evidence>
<comment type="caution">
    <text evidence="7">The sequence shown here is derived from an EMBL/GenBank/DDBJ whole genome shotgun (WGS) entry which is preliminary data.</text>
</comment>
<dbReference type="Gene3D" id="3.40.50.1950">
    <property type="entry name" value="Flavin prenyltransferase-like"/>
    <property type="match status" value="1"/>
</dbReference>
<comment type="similarity">
    <text evidence="3 4">In the N-terminal section; belongs to the HFCD (homo-oligomeric flavin containing Cys decarboxylase) superfamily.</text>
</comment>
<keyword evidence="1 3" id="KW-0210">Decarboxylase</keyword>
<evidence type="ECO:0000259" key="6">
    <source>
        <dbReference type="Pfam" id="PF04127"/>
    </source>
</evidence>